<name>A0A4Y2HCZ4_ARAVE</name>
<organism evidence="2 3">
    <name type="scientific">Araneus ventricosus</name>
    <name type="common">Orbweaver spider</name>
    <name type="synonym">Epeira ventricosa</name>
    <dbReference type="NCBI Taxonomy" id="182803"/>
    <lineage>
        <taxon>Eukaryota</taxon>
        <taxon>Metazoa</taxon>
        <taxon>Ecdysozoa</taxon>
        <taxon>Arthropoda</taxon>
        <taxon>Chelicerata</taxon>
        <taxon>Arachnida</taxon>
        <taxon>Araneae</taxon>
        <taxon>Araneomorphae</taxon>
        <taxon>Entelegynae</taxon>
        <taxon>Araneoidea</taxon>
        <taxon>Araneidae</taxon>
        <taxon>Araneus</taxon>
    </lineage>
</organism>
<sequence length="120" mass="13788">MPVACYIRHIGSNLLPLAWCGSLERSGQLKSRLRHLTSAQNEESVRLNEWGRDTGGRNKNRDYQTFINTDTGQKHQDSNKRPSQFAYGTSRSGEKLDSQPPATRTWESREHWLHPGINRI</sequence>
<keyword evidence="3" id="KW-1185">Reference proteome</keyword>
<protein>
    <submittedName>
        <fullName evidence="2">Uncharacterized protein</fullName>
    </submittedName>
</protein>
<evidence type="ECO:0000313" key="3">
    <source>
        <dbReference type="Proteomes" id="UP000499080"/>
    </source>
</evidence>
<dbReference type="Proteomes" id="UP000499080">
    <property type="component" value="Unassembled WGS sequence"/>
</dbReference>
<evidence type="ECO:0000256" key="1">
    <source>
        <dbReference type="SAM" id="MobiDB-lite"/>
    </source>
</evidence>
<gene>
    <name evidence="2" type="ORF">AVEN_266801_1</name>
</gene>
<reference evidence="2 3" key="1">
    <citation type="journal article" date="2019" name="Sci. Rep.">
        <title>Orb-weaving spider Araneus ventricosus genome elucidates the spidroin gene catalogue.</title>
        <authorList>
            <person name="Kono N."/>
            <person name="Nakamura H."/>
            <person name="Ohtoshi R."/>
            <person name="Moran D.A.P."/>
            <person name="Shinohara A."/>
            <person name="Yoshida Y."/>
            <person name="Fujiwara M."/>
            <person name="Mori M."/>
            <person name="Tomita M."/>
            <person name="Arakawa K."/>
        </authorList>
    </citation>
    <scope>NUCLEOTIDE SEQUENCE [LARGE SCALE GENOMIC DNA]</scope>
</reference>
<dbReference type="AlphaFoldDB" id="A0A4Y2HCZ4"/>
<dbReference type="EMBL" id="BGPR01001853">
    <property type="protein sequence ID" value="GBM63149.1"/>
    <property type="molecule type" value="Genomic_DNA"/>
</dbReference>
<accession>A0A4Y2HCZ4</accession>
<evidence type="ECO:0000313" key="2">
    <source>
        <dbReference type="EMBL" id="GBM63149.1"/>
    </source>
</evidence>
<feature type="compositionally biased region" description="Basic and acidic residues" evidence="1">
    <location>
        <begin position="43"/>
        <end position="62"/>
    </location>
</feature>
<feature type="region of interest" description="Disordered" evidence="1">
    <location>
        <begin position="40"/>
        <end position="108"/>
    </location>
</feature>
<proteinExistence type="predicted"/>
<comment type="caution">
    <text evidence="2">The sequence shown here is derived from an EMBL/GenBank/DDBJ whole genome shotgun (WGS) entry which is preliminary data.</text>
</comment>